<dbReference type="AlphaFoldDB" id="A0A9D4KV13"/>
<evidence type="ECO:0000313" key="1">
    <source>
        <dbReference type="EMBL" id="KAH3846234.1"/>
    </source>
</evidence>
<evidence type="ECO:0000313" key="2">
    <source>
        <dbReference type="Proteomes" id="UP000828390"/>
    </source>
</evidence>
<comment type="caution">
    <text evidence="1">The sequence shown here is derived from an EMBL/GenBank/DDBJ whole genome shotgun (WGS) entry which is preliminary data.</text>
</comment>
<reference evidence="1" key="1">
    <citation type="journal article" date="2019" name="bioRxiv">
        <title>The Genome of the Zebra Mussel, Dreissena polymorpha: A Resource for Invasive Species Research.</title>
        <authorList>
            <person name="McCartney M.A."/>
            <person name="Auch B."/>
            <person name="Kono T."/>
            <person name="Mallez S."/>
            <person name="Zhang Y."/>
            <person name="Obille A."/>
            <person name="Becker A."/>
            <person name="Abrahante J.E."/>
            <person name="Garbe J."/>
            <person name="Badalamenti J.P."/>
            <person name="Herman A."/>
            <person name="Mangelson H."/>
            <person name="Liachko I."/>
            <person name="Sullivan S."/>
            <person name="Sone E.D."/>
            <person name="Koren S."/>
            <person name="Silverstein K.A.T."/>
            <person name="Beckman K.B."/>
            <person name="Gohl D.M."/>
        </authorList>
    </citation>
    <scope>NUCLEOTIDE SEQUENCE</scope>
    <source>
        <strain evidence="1">Duluth1</strain>
        <tissue evidence="1">Whole animal</tissue>
    </source>
</reference>
<sequence length="77" mass="8819">MNPVSRDKLPVHLDEPSQQRHHCTSCQYTLVNPVSRDKLPVHLDEPSQQRHHCTSCQYTLMNPVSRDITAQAASTPW</sequence>
<accession>A0A9D4KV13</accession>
<reference evidence="1" key="2">
    <citation type="submission" date="2020-11" db="EMBL/GenBank/DDBJ databases">
        <authorList>
            <person name="McCartney M.A."/>
            <person name="Auch B."/>
            <person name="Kono T."/>
            <person name="Mallez S."/>
            <person name="Becker A."/>
            <person name="Gohl D.M."/>
            <person name="Silverstein K.A.T."/>
            <person name="Koren S."/>
            <person name="Bechman K.B."/>
            <person name="Herman A."/>
            <person name="Abrahante J.E."/>
            <person name="Garbe J."/>
        </authorList>
    </citation>
    <scope>NUCLEOTIDE SEQUENCE</scope>
    <source>
        <strain evidence="1">Duluth1</strain>
        <tissue evidence="1">Whole animal</tissue>
    </source>
</reference>
<dbReference type="EMBL" id="JAIWYP010000003">
    <property type="protein sequence ID" value="KAH3846234.1"/>
    <property type="molecule type" value="Genomic_DNA"/>
</dbReference>
<dbReference type="Proteomes" id="UP000828390">
    <property type="component" value="Unassembled WGS sequence"/>
</dbReference>
<protein>
    <submittedName>
        <fullName evidence="1">Uncharacterized protein</fullName>
    </submittedName>
</protein>
<gene>
    <name evidence="1" type="ORF">DPMN_088533</name>
</gene>
<name>A0A9D4KV13_DREPO</name>
<keyword evidence="2" id="KW-1185">Reference proteome</keyword>
<proteinExistence type="predicted"/>
<organism evidence="1 2">
    <name type="scientific">Dreissena polymorpha</name>
    <name type="common">Zebra mussel</name>
    <name type="synonym">Mytilus polymorpha</name>
    <dbReference type="NCBI Taxonomy" id="45954"/>
    <lineage>
        <taxon>Eukaryota</taxon>
        <taxon>Metazoa</taxon>
        <taxon>Spiralia</taxon>
        <taxon>Lophotrochozoa</taxon>
        <taxon>Mollusca</taxon>
        <taxon>Bivalvia</taxon>
        <taxon>Autobranchia</taxon>
        <taxon>Heteroconchia</taxon>
        <taxon>Euheterodonta</taxon>
        <taxon>Imparidentia</taxon>
        <taxon>Neoheterodontei</taxon>
        <taxon>Myida</taxon>
        <taxon>Dreissenoidea</taxon>
        <taxon>Dreissenidae</taxon>
        <taxon>Dreissena</taxon>
    </lineage>
</organism>